<feature type="compositionally biased region" description="Polar residues" evidence="1">
    <location>
        <begin position="542"/>
        <end position="558"/>
    </location>
</feature>
<evidence type="ECO:0000313" key="2">
    <source>
        <dbReference type="EMBL" id="CDR47022.1"/>
    </source>
</evidence>
<feature type="region of interest" description="Disordered" evidence="1">
    <location>
        <begin position="307"/>
        <end position="405"/>
    </location>
</feature>
<protein>
    <submittedName>
        <fullName evidence="2">CYFA0S27e00848g1_1</fullName>
    </submittedName>
</protein>
<accession>A0A061BAQ9</accession>
<dbReference type="EMBL" id="LK052912">
    <property type="protein sequence ID" value="CDR47022.1"/>
    <property type="molecule type" value="Genomic_DNA"/>
</dbReference>
<feature type="compositionally biased region" description="Polar residues" evidence="1">
    <location>
        <begin position="321"/>
        <end position="331"/>
    </location>
</feature>
<gene>
    <name evidence="2" type="ORF">CYFA0S_27e00848g</name>
</gene>
<feature type="compositionally biased region" description="Polar residues" evidence="1">
    <location>
        <begin position="385"/>
        <end position="405"/>
    </location>
</feature>
<evidence type="ECO:0000256" key="1">
    <source>
        <dbReference type="SAM" id="MobiDB-lite"/>
    </source>
</evidence>
<reference evidence="2" key="1">
    <citation type="journal article" date="2014" name="Genome Announc.">
        <title>Genome sequence of the yeast Cyberlindnera fabianii (Hansenula fabianii).</title>
        <authorList>
            <person name="Freel K.C."/>
            <person name="Sarilar V."/>
            <person name="Neuveglise C."/>
            <person name="Devillers H."/>
            <person name="Friedrich A."/>
            <person name="Schacherer J."/>
        </authorList>
    </citation>
    <scope>NUCLEOTIDE SEQUENCE</scope>
    <source>
        <strain evidence="2">YJS4271</strain>
    </source>
</reference>
<organism evidence="2">
    <name type="scientific">Cyberlindnera fabianii</name>
    <name type="common">Yeast</name>
    <name type="synonym">Hansenula fabianii</name>
    <dbReference type="NCBI Taxonomy" id="36022"/>
    <lineage>
        <taxon>Eukaryota</taxon>
        <taxon>Fungi</taxon>
        <taxon>Dikarya</taxon>
        <taxon>Ascomycota</taxon>
        <taxon>Saccharomycotina</taxon>
        <taxon>Saccharomycetes</taxon>
        <taxon>Phaffomycetales</taxon>
        <taxon>Phaffomycetaceae</taxon>
        <taxon>Cyberlindnera</taxon>
    </lineage>
</organism>
<dbReference type="VEuPathDB" id="FungiDB:BON22_5006"/>
<proteinExistence type="predicted"/>
<feature type="compositionally biased region" description="Low complexity" evidence="1">
    <location>
        <begin position="360"/>
        <end position="373"/>
    </location>
</feature>
<dbReference type="Gene3D" id="1.10.472.10">
    <property type="entry name" value="Cyclin-like"/>
    <property type="match status" value="1"/>
</dbReference>
<dbReference type="InterPro" id="IPR036915">
    <property type="entry name" value="Cyclin-like_sf"/>
</dbReference>
<feature type="compositionally biased region" description="Low complexity" evidence="1">
    <location>
        <begin position="307"/>
        <end position="320"/>
    </location>
</feature>
<sequence length="655" mass="73627">MASDKPKMWPDHIDLPVNDWIFTKDQIKASPTAVGARYTKDMEENLIQRGMDVIRSMPGRSHVMFQASVYLRRYYLRASLQDSIVNDTTAIVCYFLAARTLEFHYKVEVLIKAFVERYLKKNMTNKELYSYKDIFLKQEVNIMEKLCCDFIIYEPFRDYETNLMHESRSNPYEMDKSDNDVNHFWSVVRSAPATVPHQPPQQPYFYVDFKNRLLRLVRSELSLLFPLETITIAILIYNAAKYNIHFPKDFFNTRDINITWEALHKVFEYVTTLPSSSGHPEISLLMNTLKNNTDVLGDATSDLINTINTTDDNNNGNLSTRISSQDESTLVSVPGTPDVRPSRPESSNAGNASIRSASMTPNPHNNTSTNTTNLQHHKTPVSHITAEQQSATTTPSSQRYGSGISSPVMPIPALGMAHQTGGIGHLMPTIPQKKIKTEMKNDTHEKEMESAATSNEETVTKKVETEKLEGNVEKNVEKKTEEQKKKVIEAKVATPKKKTSSMDFMMNMLNRKTNTLPTTVTDKPKKVIASPKKDITVPVVSNVKTPTGITKQNGQSKTAEPKDEEENIRTPQQKRASSALDITTTKTSSSSSSKNNVQLQPETQDETPASKKRKANAGTNEFVDPVAHLGPYDQTTAMSVLDKISDSEITDCEAE</sequence>
<feature type="compositionally biased region" description="Polar residues" evidence="1">
    <location>
        <begin position="569"/>
        <end position="582"/>
    </location>
</feature>
<feature type="compositionally biased region" description="Low complexity" evidence="1">
    <location>
        <begin position="583"/>
        <end position="594"/>
    </location>
</feature>
<dbReference type="SUPFAM" id="SSF47954">
    <property type="entry name" value="Cyclin-like"/>
    <property type="match status" value="1"/>
</dbReference>
<feature type="compositionally biased region" description="Polar residues" evidence="1">
    <location>
        <begin position="344"/>
        <end position="359"/>
    </location>
</feature>
<dbReference type="AlphaFoldDB" id="A0A061BAQ9"/>
<dbReference type="OrthoDB" id="25002at2759"/>
<feature type="region of interest" description="Disordered" evidence="1">
    <location>
        <begin position="539"/>
        <end position="631"/>
    </location>
</feature>
<name>A0A061BAQ9_CYBFA</name>